<comment type="caution">
    <text evidence="1">The sequence shown here is derived from an EMBL/GenBank/DDBJ whole genome shotgun (WGS) entry which is preliminary data.</text>
</comment>
<evidence type="ECO:0000313" key="2">
    <source>
        <dbReference type="EMBL" id="OAU99923.1"/>
    </source>
</evidence>
<sequence>MLHKSSVNFFCNRIMNNFYDKFYKNNNVYKSVYSNGFVIKSS</sequence>
<dbReference type="Proteomes" id="UP000078228">
    <property type="component" value="Unassembled WGS sequence"/>
</dbReference>
<dbReference type="Proteomes" id="UP000078446">
    <property type="component" value="Unassembled WGS sequence"/>
</dbReference>
<evidence type="ECO:0000313" key="3">
    <source>
        <dbReference type="Proteomes" id="UP000078228"/>
    </source>
</evidence>
<evidence type="ECO:0000313" key="4">
    <source>
        <dbReference type="Proteomes" id="UP000078446"/>
    </source>
</evidence>
<protein>
    <submittedName>
        <fullName evidence="1">Uncharacterized protein</fullName>
    </submittedName>
</protein>
<reference evidence="3 4" key="1">
    <citation type="journal article" date="2016" name="Genome Biol. Evol.">
        <title>Comparative Genomic Analyses of the Moraxella catarrhalis Serosensitive and Seroresistant Lineages Demonstrate Their Independent Evolution.</title>
        <authorList>
            <person name="Earl J.P."/>
            <person name="de Vries S.P."/>
            <person name="Ahmed A."/>
            <person name="Powell E."/>
            <person name="Schultz M.P."/>
            <person name="Hermans P.W."/>
            <person name="Hill D.J."/>
            <person name="Zhou Z."/>
            <person name="Constantinidou C.I."/>
            <person name="Hu F.Z."/>
            <person name="Bootsma H.J."/>
            <person name="Ehrlich G.D."/>
        </authorList>
    </citation>
    <scope>NUCLEOTIDE SEQUENCE [LARGE SCALE GENOMIC DNA]</scope>
    <source>
        <strain evidence="1 3">Z7542</strain>
        <strain evidence="2 4">Z7574</strain>
    </source>
</reference>
<dbReference type="EMBL" id="LXHE01000017">
    <property type="protein sequence ID" value="OAU99923.1"/>
    <property type="molecule type" value="Genomic_DNA"/>
</dbReference>
<dbReference type="EMBL" id="LXHC01000028">
    <property type="protein sequence ID" value="OAU94753.1"/>
    <property type="molecule type" value="Genomic_DNA"/>
</dbReference>
<dbReference type="AlphaFoldDB" id="A0A198UTU3"/>
<dbReference type="PATRIC" id="fig|480.236.peg.992"/>
<proteinExistence type="predicted"/>
<name>A0A198UTU3_MORCA</name>
<gene>
    <name evidence="2" type="ORF">AO382_1718</name>
    <name evidence="1" type="ORF">AO384_2110</name>
</gene>
<evidence type="ECO:0000313" key="1">
    <source>
        <dbReference type="EMBL" id="OAU94753.1"/>
    </source>
</evidence>
<accession>A0A198UTU3</accession>
<organism evidence="1 3">
    <name type="scientific">Moraxella catarrhalis</name>
    <name type="common">Branhamella catarrhalis</name>
    <dbReference type="NCBI Taxonomy" id="480"/>
    <lineage>
        <taxon>Bacteria</taxon>
        <taxon>Pseudomonadati</taxon>
        <taxon>Pseudomonadota</taxon>
        <taxon>Gammaproteobacteria</taxon>
        <taxon>Moraxellales</taxon>
        <taxon>Moraxellaceae</taxon>
        <taxon>Moraxella</taxon>
    </lineage>
</organism>
<keyword evidence="3" id="KW-1185">Reference proteome</keyword>